<comment type="similarity">
    <text evidence="1">Belongs to the disease resistance NB-LRR family.</text>
</comment>
<evidence type="ECO:0000256" key="4">
    <source>
        <dbReference type="ARBA" id="ARBA00022741"/>
    </source>
</evidence>
<dbReference type="Proteomes" id="UP000233837">
    <property type="component" value="Unassembled WGS sequence"/>
</dbReference>
<evidence type="ECO:0000256" key="3">
    <source>
        <dbReference type="ARBA" id="ARBA00022737"/>
    </source>
</evidence>
<accession>A0A2I0VZW3</accession>
<evidence type="ECO:0000259" key="6">
    <source>
        <dbReference type="Pfam" id="PF18052"/>
    </source>
</evidence>
<evidence type="ECO:0000256" key="1">
    <source>
        <dbReference type="ARBA" id="ARBA00008894"/>
    </source>
</evidence>
<evidence type="ECO:0000256" key="5">
    <source>
        <dbReference type="ARBA" id="ARBA00022821"/>
    </source>
</evidence>
<sequence length="107" mass="12558">MVEALARNVITLFVQGVISSNLTNLNNLASKEAGLLLGVWREITNIIEELEIKSAEEKQETDSMARVWLRRFREVSFDMENCMEKFEIYLKRRHIFHFIMFAANFSN</sequence>
<proteinExistence type="inferred from homology"/>
<dbReference type="GO" id="GO:0006952">
    <property type="term" value="P:defense response"/>
    <property type="evidence" value="ECO:0007669"/>
    <property type="project" value="UniProtKB-KW"/>
</dbReference>
<protein>
    <recommendedName>
        <fullName evidence="6">Disease resistance N-terminal domain-containing protein</fullName>
    </recommendedName>
</protein>
<reference evidence="7 8" key="2">
    <citation type="journal article" date="2017" name="Nature">
        <title>The Apostasia genome and the evolution of orchids.</title>
        <authorList>
            <person name="Zhang G.Q."/>
            <person name="Liu K.W."/>
            <person name="Li Z."/>
            <person name="Lohaus R."/>
            <person name="Hsiao Y.Y."/>
            <person name="Niu S.C."/>
            <person name="Wang J.Y."/>
            <person name="Lin Y.C."/>
            <person name="Xu Q."/>
            <person name="Chen L.J."/>
            <person name="Yoshida K."/>
            <person name="Fujiwara S."/>
            <person name="Wang Z.W."/>
            <person name="Zhang Y.Q."/>
            <person name="Mitsuda N."/>
            <person name="Wang M."/>
            <person name="Liu G.H."/>
            <person name="Pecoraro L."/>
            <person name="Huang H.X."/>
            <person name="Xiao X.J."/>
            <person name="Lin M."/>
            <person name="Wu X.Y."/>
            <person name="Wu W.L."/>
            <person name="Chen Y.Y."/>
            <person name="Chang S.B."/>
            <person name="Sakamoto S."/>
            <person name="Ohme-Takagi M."/>
            <person name="Yagi M."/>
            <person name="Zeng S.J."/>
            <person name="Shen C.Y."/>
            <person name="Yeh C.M."/>
            <person name="Luo Y.B."/>
            <person name="Tsai W.C."/>
            <person name="Van de Peer Y."/>
            <person name="Liu Z.J."/>
        </authorList>
    </citation>
    <scope>NUCLEOTIDE SEQUENCE [LARGE SCALE GENOMIC DNA]</scope>
    <source>
        <tissue evidence="7">The whole plant</tissue>
    </source>
</reference>
<evidence type="ECO:0000256" key="2">
    <source>
        <dbReference type="ARBA" id="ARBA00022614"/>
    </source>
</evidence>
<dbReference type="EMBL" id="KZ503041">
    <property type="protein sequence ID" value="PKU68938.1"/>
    <property type="molecule type" value="Genomic_DNA"/>
</dbReference>
<gene>
    <name evidence="7" type="ORF">MA16_Dca002206</name>
</gene>
<dbReference type="AlphaFoldDB" id="A0A2I0VZW3"/>
<keyword evidence="3" id="KW-0677">Repeat</keyword>
<evidence type="ECO:0000313" key="7">
    <source>
        <dbReference type="EMBL" id="PKU68938.1"/>
    </source>
</evidence>
<dbReference type="Gene3D" id="1.20.5.4130">
    <property type="match status" value="1"/>
</dbReference>
<dbReference type="GO" id="GO:0000166">
    <property type="term" value="F:nucleotide binding"/>
    <property type="evidence" value="ECO:0007669"/>
    <property type="project" value="UniProtKB-KW"/>
</dbReference>
<name>A0A2I0VZW3_9ASPA</name>
<dbReference type="Pfam" id="PF18052">
    <property type="entry name" value="Rx_N"/>
    <property type="match status" value="1"/>
</dbReference>
<reference evidence="7 8" key="1">
    <citation type="journal article" date="2016" name="Sci. Rep.">
        <title>The Dendrobium catenatum Lindl. genome sequence provides insights into polysaccharide synthase, floral development and adaptive evolution.</title>
        <authorList>
            <person name="Zhang G.Q."/>
            <person name="Xu Q."/>
            <person name="Bian C."/>
            <person name="Tsai W.C."/>
            <person name="Yeh C.M."/>
            <person name="Liu K.W."/>
            <person name="Yoshida K."/>
            <person name="Zhang L.S."/>
            <person name="Chang S.B."/>
            <person name="Chen F."/>
            <person name="Shi Y."/>
            <person name="Su Y.Y."/>
            <person name="Zhang Y.Q."/>
            <person name="Chen L.J."/>
            <person name="Yin Y."/>
            <person name="Lin M."/>
            <person name="Huang H."/>
            <person name="Deng H."/>
            <person name="Wang Z.W."/>
            <person name="Zhu S.L."/>
            <person name="Zhao X."/>
            <person name="Deng C."/>
            <person name="Niu S.C."/>
            <person name="Huang J."/>
            <person name="Wang M."/>
            <person name="Liu G.H."/>
            <person name="Yang H.J."/>
            <person name="Xiao X.J."/>
            <person name="Hsiao Y.Y."/>
            <person name="Wu W.L."/>
            <person name="Chen Y.Y."/>
            <person name="Mitsuda N."/>
            <person name="Ohme-Takagi M."/>
            <person name="Luo Y.B."/>
            <person name="Van de Peer Y."/>
            <person name="Liu Z.J."/>
        </authorList>
    </citation>
    <scope>NUCLEOTIDE SEQUENCE [LARGE SCALE GENOMIC DNA]</scope>
    <source>
        <tissue evidence="7">The whole plant</tissue>
    </source>
</reference>
<organism evidence="7 8">
    <name type="scientific">Dendrobium catenatum</name>
    <dbReference type="NCBI Taxonomy" id="906689"/>
    <lineage>
        <taxon>Eukaryota</taxon>
        <taxon>Viridiplantae</taxon>
        <taxon>Streptophyta</taxon>
        <taxon>Embryophyta</taxon>
        <taxon>Tracheophyta</taxon>
        <taxon>Spermatophyta</taxon>
        <taxon>Magnoliopsida</taxon>
        <taxon>Liliopsida</taxon>
        <taxon>Asparagales</taxon>
        <taxon>Orchidaceae</taxon>
        <taxon>Epidendroideae</taxon>
        <taxon>Malaxideae</taxon>
        <taxon>Dendrobiinae</taxon>
        <taxon>Dendrobium</taxon>
    </lineage>
</organism>
<keyword evidence="4" id="KW-0547">Nucleotide-binding</keyword>
<keyword evidence="8" id="KW-1185">Reference proteome</keyword>
<feature type="domain" description="Disease resistance N-terminal" evidence="6">
    <location>
        <begin position="17"/>
        <end position="94"/>
    </location>
</feature>
<keyword evidence="2" id="KW-0433">Leucine-rich repeat</keyword>
<evidence type="ECO:0000313" key="8">
    <source>
        <dbReference type="Proteomes" id="UP000233837"/>
    </source>
</evidence>
<dbReference type="InterPro" id="IPR041118">
    <property type="entry name" value="Rx_N"/>
</dbReference>
<keyword evidence="5" id="KW-0611">Plant defense</keyword>